<keyword evidence="2" id="KW-1185">Reference proteome</keyword>
<dbReference type="Proteomes" id="UP000518266">
    <property type="component" value="Unassembled WGS sequence"/>
</dbReference>
<comment type="caution">
    <text evidence="1">The sequence shown here is derived from an EMBL/GenBank/DDBJ whole genome shotgun (WGS) entry which is preliminary data.</text>
</comment>
<name>A0A7J5Y3I5_DISMA</name>
<evidence type="ECO:0000313" key="1">
    <source>
        <dbReference type="EMBL" id="KAF3843995.1"/>
    </source>
</evidence>
<protein>
    <submittedName>
        <fullName evidence="1">Uncharacterized protein</fullName>
    </submittedName>
</protein>
<evidence type="ECO:0000313" key="2">
    <source>
        <dbReference type="Proteomes" id="UP000518266"/>
    </source>
</evidence>
<accession>A0A7J5Y3I5</accession>
<gene>
    <name evidence="1" type="ORF">F7725_016043</name>
</gene>
<sequence>MSHRSTLLSVAPEARNFPLGEKASEWIGPWKMRVVTVVRCTCCGLDLAELLGRDAPHPYCGVSEAPRDQAGVVCEAARHGIDLALAAGHAIEDVDVEVLLYDVPDLVVLALLQMPLQQLVGVSGDPQDELAGAEVQQRLVASHVLPLGQAGQNAQVVFIFQIHVHEQRVEDLGQLRSVTVQNRFDELLQAAVVNLVQGGVSLLAVGRQHHIDVRLILPSSWGEQGRVRCAT</sequence>
<dbReference type="EMBL" id="JAAKFY010000017">
    <property type="protein sequence ID" value="KAF3843995.1"/>
    <property type="molecule type" value="Genomic_DNA"/>
</dbReference>
<dbReference type="OrthoDB" id="10527598at2759"/>
<organism evidence="1 2">
    <name type="scientific">Dissostichus mawsoni</name>
    <name type="common">Antarctic cod</name>
    <dbReference type="NCBI Taxonomy" id="36200"/>
    <lineage>
        <taxon>Eukaryota</taxon>
        <taxon>Metazoa</taxon>
        <taxon>Chordata</taxon>
        <taxon>Craniata</taxon>
        <taxon>Vertebrata</taxon>
        <taxon>Euteleostomi</taxon>
        <taxon>Actinopterygii</taxon>
        <taxon>Neopterygii</taxon>
        <taxon>Teleostei</taxon>
        <taxon>Neoteleostei</taxon>
        <taxon>Acanthomorphata</taxon>
        <taxon>Eupercaria</taxon>
        <taxon>Perciformes</taxon>
        <taxon>Notothenioidei</taxon>
        <taxon>Nototheniidae</taxon>
        <taxon>Dissostichus</taxon>
    </lineage>
</organism>
<reference evidence="1 2" key="1">
    <citation type="submission" date="2020-03" db="EMBL/GenBank/DDBJ databases">
        <title>Dissostichus mawsoni Genome sequencing and assembly.</title>
        <authorList>
            <person name="Park H."/>
        </authorList>
    </citation>
    <scope>NUCLEOTIDE SEQUENCE [LARGE SCALE GENOMIC DNA]</scope>
    <source>
        <strain evidence="1">DM0001</strain>
        <tissue evidence="1">Muscle</tissue>
    </source>
</reference>
<dbReference type="AlphaFoldDB" id="A0A7J5Y3I5"/>
<proteinExistence type="predicted"/>